<protein>
    <recommendedName>
        <fullName evidence="1">HTH psq-type domain-containing protein</fullName>
    </recommendedName>
</protein>
<dbReference type="Proteomes" id="UP000007844">
    <property type="component" value="Chromosome"/>
</dbReference>
<dbReference type="STRING" id="690850.Desaf_0667"/>
<sequence length="125" mass="13650">MSGLKERQAQAVWGVAMPDWVQALAREVDAGRSQASLARALGYCAATISQVLANKYPGNLARMEIRVRAVIMSSRVDCPELGEITGLECLDQQRRPFSSASGRAVRLWRACQACERNLQNKEGGA</sequence>
<dbReference type="KEGG" id="daf:Desaf_0667"/>
<organism evidence="2 3">
    <name type="scientific">Desulfocurvibacter africanus subsp. africanus str. Walvis Bay</name>
    <dbReference type="NCBI Taxonomy" id="690850"/>
    <lineage>
        <taxon>Bacteria</taxon>
        <taxon>Pseudomonadati</taxon>
        <taxon>Thermodesulfobacteriota</taxon>
        <taxon>Desulfovibrionia</taxon>
        <taxon>Desulfovibrionales</taxon>
        <taxon>Desulfovibrionaceae</taxon>
        <taxon>Desulfocurvibacter</taxon>
    </lineage>
</organism>
<feature type="domain" description="HTH psq-type" evidence="1">
    <location>
        <begin position="26"/>
        <end position="55"/>
    </location>
</feature>
<dbReference type="AlphaFoldDB" id="F3YVY9"/>
<dbReference type="GO" id="GO:0003677">
    <property type="term" value="F:DNA binding"/>
    <property type="evidence" value="ECO:0007669"/>
    <property type="project" value="InterPro"/>
</dbReference>
<evidence type="ECO:0000313" key="3">
    <source>
        <dbReference type="Proteomes" id="UP000007844"/>
    </source>
</evidence>
<accession>F3YVY9</accession>
<proteinExistence type="predicted"/>
<reference evidence="2 3" key="1">
    <citation type="journal article" date="2011" name="J. Bacteriol.">
        <title>Genome sequence of the mercury-methylating and pleomorphic Desulfovibrio africanus Strain Walvis Bay.</title>
        <authorList>
            <person name="Brown S.D."/>
            <person name="Wall J.D."/>
            <person name="Kucken A.M."/>
            <person name="Gilmour C.C."/>
            <person name="Podar M."/>
            <person name="Brandt C.C."/>
            <person name="Teshima H."/>
            <person name="Detter J.C."/>
            <person name="Han C.S."/>
            <person name="Land M.L."/>
            <person name="Lucas S."/>
            <person name="Han J."/>
            <person name="Pennacchio L."/>
            <person name="Nolan M."/>
            <person name="Pitluck S."/>
            <person name="Woyke T."/>
            <person name="Goodwin L."/>
            <person name="Palumbo A.V."/>
            <person name="Elias D.A."/>
        </authorList>
    </citation>
    <scope>NUCLEOTIDE SEQUENCE [LARGE SCALE GENOMIC DNA]</scope>
    <source>
        <strain evidence="2 3">Walvis Bay</strain>
    </source>
</reference>
<dbReference type="Pfam" id="PF04218">
    <property type="entry name" value="CENP-B_N"/>
    <property type="match status" value="1"/>
</dbReference>
<evidence type="ECO:0000313" key="2">
    <source>
        <dbReference type="EMBL" id="EGJ49019.1"/>
    </source>
</evidence>
<keyword evidence="3" id="KW-1185">Reference proteome</keyword>
<dbReference type="InterPro" id="IPR010982">
    <property type="entry name" value="Lambda_DNA-bd_dom_sf"/>
</dbReference>
<dbReference type="Gene3D" id="1.10.260.40">
    <property type="entry name" value="lambda repressor-like DNA-binding domains"/>
    <property type="match status" value="1"/>
</dbReference>
<dbReference type="RefSeq" id="WP_014258855.1">
    <property type="nucleotide sequence ID" value="NC_016629.1"/>
</dbReference>
<evidence type="ECO:0000259" key="1">
    <source>
        <dbReference type="Pfam" id="PF04218"/>
    </source>
</evidence>
<dbReference type="HOGENOM" id="CLU_147807_0_0_7"/>
<dbReference type="EMBL" id="CP003221">
    <property type="protein sequence ID" value="EGJ49019.1"/>
    <property type="molecule type" value="Genomic_DNA"/>
</dbReference>
<dbReference type="InterPro" id="IPR007889">
    <property type="entry name" value="HTH_Psq"/>
</dbReference>
<name>F3YVY9_DESAF</name>
<dbReference type="eggNOG" id="ENOG5032Z15">
    <property type="taxonomic scope" value="Bacteria"/>
</dbReference>
<gene>
    <name evidence="2" type="ORF">Desaf_0667</name>
</gene>